<dbReference type="AlphaFoldDB" id="A0A5Q2MQT4"/>
<evidence type="ECO:0008006" key="4">
    <source>
        <dbReference type="Google" id="ProtNLM"/>
    </source>
</evidence>
<feature type="compositionally biased region" description="Low complexity" evidence="1">
    <location>
        <begin position="42"/>
        <end position="60"/>
    </location>
</feature>
<protein>
    <recommendedName>
        <fullName evidence="4">DUF4232 domain-containing protein</fullName>
    </recommendedName>
</protein>
<feature type="compositionally biased region" description="Low complexity" evidence="1">
    <location>
        <begin position="213"/>
        <end position="233"/>
    </location>
</feature>
<organism evidence="2 3">
    <name type="scientific">Aeromicrobium yanjiei</name>
    <dbReference type="NCBI Taxonomy" id="2662028"/>
    <lineage>
        <taxon>Bacteria</taxon>
        <taxon>Bacillati</taxon>
        <taxon>Actinomycetota</taxon>
        <taxon>Actinomycetes</taxon>
        <taxon>Propionibacteriales</taxon>
        <taxon>Nocardioidaceae</taxon>
        <taxon>Aeromicrobium</taxon>
    </lineage>
</organism>
<dbReference type="Proteomes" id="UP000392064">
    <property type="component" value="Chromosome"/>
</dbReference>
<name>A0A5Q2MQT4_9ACTN</name>
<evidence type="ECO:0000313" key="2">
    <source>
        <dbReference type="EMBL" id="QGG42750.1"/>
    </source>
</evidence>
<dbReference type="KEGG" id="aef:GEV26_15960"/>
<sequence>MSQRRLPAEVYWRRRLMVLAALIALVWVVLQLVGGDDEDKAAPQPKAKAAATTSPTAAPTQEKKTNGLVDVALVTATAPCDPELVRITPTVRPDQRAGEPVEIGLVVSSTATTACTLKPADADAIAVITANGTAVWDSTVCKVSPLTKPVALSPGWATMTSVTWTGRGSGSRCTQNEGYATPGKYTVQIGTLGGEPGKTTFTLEARSAPKPAPKATKSTPTPKKSSATPSKATPKPPKGTTRPADD</sequence>
<proteinExistence type="predicted"/>
<feature type="region of interest" description="Disordered" evidence="1">
    <location>
        <begin position="196"/>
        <end position="246"/>
    </location>
</feature>
<gene>
    <name evidence="2" type="ORF">GEV26_15960</name>
</gene>
<evidence type="ECO:0000313" key="3">
    <source>
        <dbReference type="Proteomes" id="UP000392064"/>
    </source>
</evidence>
<accession>A0A5Q2MQT4</accession>
<feature type="region of interest" description="Disordered" evidence="1">
    <location>
        <begin position="39"/>
        <end position="64"/>
    </location>
</feature>
<evidence type="ECO:0000256" key="1">
    <source>
        <dbReference type="SAM" id="MobiDB-lite"/>
    </source>
</evidence>
<dbReference type="RefSeq" id="WP_153654555.1">
    <property type="nucleotide sequence ID" value="NZ_CP045737.1"/>
</dbReference>
<reference evidence="2 3" key="1">
    <citation type="submission" date="2019-11" db="EMBL/GenBank/DDBJ databases">
        <authorList>
            <person name="Li J."/>
        </authorList>
    </citation>
    <scope>NUCLEOTIDE SEQUENCE [LARGE SCALE GENOMIC DNA]</scope>
    <source>
        <strain evidence="2 3">MF47</strain>
    </source>
</reference>
<keyword evidence="3" id="KW-1185">Reference proteome</keyword>
<dbReference type="EMBL" id="CP045737">
    <property type="protein sequence ID" value="QGG42750.1"/>
    <property type="molecule type" value="Genomic_DNA"/>
</dbReference>